<dbReference type="AlphaFoldDB" id="A0A0E9TY99"/>
<sequence>MAIVCILQQCIETDIHISNS</sequence>
<accession>A0A0E9TY99</accession>
<reference evidence="1" key="2">
    <citation type="journal article" date="2015" name="Fish Shellfish Immunol.">
        <title>Early steps in the European eel (Anguilla anguilla)-Vibrio vulnificus interaction in the gills: Role of the RtxA13 toxin.</title>
        <authorList>
            <person name="Callol A."/>
            <person name="Pajuelo D."/>
            <person name="Ebbesson L."/>
            <person name="Teles M."/>
            <person name="MacKenzie S."/>
            <person name="Amaro C."/>
        </authorList>
    </citation>
    <scope>NUCLEOTIDE SEQUENCE</scope>
</reference>
<reference evidence="1" key="1">
    <citation type="submission" date="2014-11" db="EMBL/GenBank/DDBJ databases">
        <authorList>
            <person name="Amaro Gonzalez C."/>
        </authorList>
    </citation>
    <scope>NUCLEOTIDE SEQUENCE</scope>
</reference>
<protein>
    <submittedName>
        <fullName evidence="1">Uncharacterized protein</fullName>
    </submittedName>
</protein>
<proteinExistence type="predicted"/>
<evidence type="ECO:0000313" key="1">
    <source>
        <dbReference type="EMBL" id="JAH58654.1"/>
    </source>
</evidence>
<organism evidence="1">
    <name type="scientific">Anguilla anguilla</name>
    <name type="common">European freshwater eel</name>
    <name type="synonym">Muraena anguilla</name>
    <dbReference type="NCBI Taxonomy" id="7936"/>
    <lineage>
        <taxon>Eukaryota</taxon>
        <taxon>Metazoa</taxon>
        <taxon>Chordata</taxon>
        <taxon>Craniata</taxon>
        <taxon>Vertebrata</taxon>
        <taxon>Euteleostomi</taxon>
        <taxon>Actinopterygii</taxon>
        <taxon>Neopterygii</taxon>
        <taxon>Teleostei</taxon>
        <taxon>Anguilliformes</taxon>
        <taxon>Anguillidae</taxon>
        <taxon>Anguilla</taxon>
    </lineage>
</organism>
<dbReference type="EMBL" id="GBXM01049923">
    <property type="protein sequence ID" value="JAH58654.1"/>
    <property type="molecule type" value="Transcribed_RNA"/>
</dbReference>
<name>A0A0E9TY99_ANGAN</name>